<dbReference type="EMBL" id="JAIWYP010000012">
    <property type="protein sequence ID" value="KAH3730904.1"/>
    <property type="molecule type" value="Genomic_DNA"/>
</dbReference>
<reference evidence="2" key="1">
    <citation type="journal article" date="2019" name="bioRxiv">
        <title>The Genome of the Zebra Mussel, Dreissena polymorpha: A Resource for Invasive Species Research.</title>
        <authorList>
            <person name="McCartney M.A."/>
            <person name="Auch B."/>
            <person name="Kono T."/>
            <person name="Mallez S."/>
            <person name="Zhang Y."/>
            <person name="Obille A."/>
            <person name="Becker A."/>
            <person name="Abrahante J.E."/>
            <person name="Garbe J."/>
            <person name="Badalamenti J.P."/>
            <person name="Herman A."/>
            <person name="Mangelson H."/>
            <person name="Liachko I."/>
            <person name="Sullivan S."/>
            <person name="Sone E.D."/>
            <person name="Koren S."/>
            <person name="Silverstein K.A.T."/>
            <person name="Beckman K.B."/>
            <person name="Gohl D.M."/>
        </authorList>
    </citation>
    <scope>NUCLEOTIDE SEQUENCE</scope>
    <source>
        <strain evidence="2">Duluth1</strain>
        <tissue evidence="2">Whole animal</tissue>
    </source>
</reference>
<protein>
    <submittedName>
        <fullName evidence="2">Uncharacterized protein</fullName>
    </submittedName>
</protein>
<gene>
    <name evidence="2" type="ORF">DPMN_056903</name>
</gene>
<feature type="region of interest" description="Disordered" evidence="1">
    <location>
        <begin position="37"/>
        <end position="64"/>
    </location>
</feature>
<sequence length="80" mass="9189">MTTDIPGFLLLWQRVSHDAWYHRGLMCSSSHAAYPQRVCDSPNSEEADYATESDMEQSHDQNTSTWPQFVTHYHSDLTGL</sequence>
<feature type="compositionally biased region" description="Acidic residues" evidence="1">
    <location>
        <begin position="43"/>
        <end position="55"/>
    </location>
</feature>
<organism evidence="2 3">
    <name type="scientific">Dreissena polymorpha</name>
    <name type="common">Zebra mussel</name>
    <name type="synonym">Mytilus polymorpha</name>
    <dbReference type="NCBI Taxonomy" id="45954"/>
    <lineage>
        <taxon>Eukaryota</taxon>
        <taxon>Metazoa</taxon>
        <taxon>Spiralia</taxon>
        <taxon>Lophotrochozoa</taxon>
        <taxon>Mollusca</taxon>
        <taxon>Bivalvia</taxon>
        <taxon>Autobranchia</taxon>
        <taxon>Heteroconchia</taxon>
        <taxon>Euheterodonta</taxon>
        <taxon>Imparidentia</taxon>
        <taxon>Neoheterodontei</taxon>
        <taxon>Myida</taxon>
        <taxon>Dreissenoidea</taxon>
        <taxon>Dreissenidae</taxon>
        <taxon>Dreissena</taxon>
    </lineage>
</organism>
<accession>A0A9D4CUC0</accession>
<evidence type="ECO:0000313" key="2">
    <source>
        <dbReference type="EMBL" id="KAH3730904.1"/>
    </source>
</evidence>
<evidence type="ECO:0000313" key="3">
    <source>
        <dbReference type="Proteomes" id="UP000828390"/>
    </source>
</evidence>
<dbReference type="Proteomes" id="UP000828390">
    <property type="component" value="Unassembled WGS sequence"/>
</dbReference>
<name>A0A9D4CUC0_DREPO</name>
<proteinExistence type="predicted"/>
<comment type="caution">
    <text evidence="2">The sequence shown here is derived from an EMBL/GenBank/DDBJ whole genome shotgun (WGS) entry which is preliminary data.</text>
</comment>
<keyword evidence="3" id="KW-1185">Reference proteome</keyword>
<evidence type="ECO:0000256" key="1">
    <source>
        <dbReference type="SAM" id="MobiDB-lite"/>
    </source>
</evidence>
<dbReference type="AlphaFoldDB" id="A0A9D4CUC0"/>
<reference evidence="2" key="2">
    <citation type="submission" date="2020-11" db="EMBL/GenBank/DDBJ databases">
        <authorList>
            <person name="McCartney M.A."/>
            <person name="Auch B."/>
            <person name="Kono T."/>
            <person name="Mallez S."/>
            <person name="Becker A."/>
            <person name="Gohl D.M."/>
            <person name="Silverstein K.A.T."/>
            <person name="Koren S."/>
            <person name="Bechman K.B."/>
            <person name="Herman A."/>
            <person name="Abrahante J.E."/>
            <person name="Garbe J."/>
        </authorList>
    </citation>
    <scope>NUCLEOTIDE SEQUENCE</scope>
    <source>
        <strain evidence="2">Duluth1</strain>
        <tissue evidence="2">Whole animal</tissue>
    </source>
</reference>